<feature type="transmembrane region" description="Helical" evidence="1">
    <location>
        <begin position="214"/>
        <end position="232"/>
    </location>
</feature>
<keyword evidence="1" id="KW-1133">Transmembrane helix</keyword>
<evidence type="ECO:0000313" key="4">
    <source>
        <dbReference type="Proteomes" id="UP000245489"/>
    </source>
</evidence>
<dbReference type="RefSeq" id="WP_109743844.1">
    <property type="nucleotide sequence ID" value="NZ_QGGO01000017.1"/>
</dbReference>
<feature type="transmembrane region" description="Helical" evidence="1">
    <location>
        <begin position="272"/>
        <end position="293"/>
    </location>
</feature>
<dbReference type="SUPFAM" id="SSF103481">
    <property type="entry name" value="Multidrug resistance efflux transporter EmrE"/>
    <property type="match status" value="2"/>
</dbReference>
<dbReference type="GO" id="GO:0016020">
    <property type="term" value="C:membrane"/>
    <property type="evidence" value="ECO:0007669"/>
    <property type="project" value="InterPro"/>
</dbReference>
<protein>
    <submittedName>
        <fullName evidence="3">EamA-like transporter family protein</fullName>
    </submittedName>
</protein>
<sequence>MQNHKSAITFKDYLTLHFVVLIYGFTAILGQLITIHTLGLVFFRTFLATAGFFIYFKIRGISVNIDTKGKWQLLATGGIVIALHWFTFFYSAKISTVAISLAGISTTSLWTSLIEPFLNKKRIKPIEVMLGGVVVFGLYLIFLFEFNHVWGLALGIASAITGAIFSVLNGQFAKRYSPQIITFYEMFGVAITTIIPVLYLFFFGDSTIKIIPEGLDWLWIAILAFVCTVYAYSKSVDLVRIFSAFTFTLTINLEPVYGIMLAYSIFGEKERMTSGFYLGTLVILGSVLIYPMLRKFNV</sequence>
<feature type="transmembrane region" description="Helical" evidence="1">
    <location>
        <begin position="94"/>
        <end position="114"/>
    </location>
</feature>
<feature type="transmembrane region" description="Helical" evidence="1">
    <location>
        <begin position="12"/>
        <end position="33"/>
    </location>
</feature>
<feature type="transmembrane region" description="Helical" evidence="1">
    <location>
        <begin position="180"/>
        <end position="202"/>
    </location>
</feature>
<keyword evidence="4" id="KW-1185">Reference proteome</keyword>
<keyword evidence="1" id="KW-0812">Transmembrane</keyword>
<dbReference type="InterPro" id="IPR037185">
    <property type="entry name" value="EmrE-like"/>
</dbReference>
<dbReference type="PANTHER" id="PTHR22911:SF79">
    <property type="entry name" value="MOBA-LIKE NTP TRANSFERASE DOMAIN-CONTAINING PROTEIN"/>
    <property type="match status" value="1"/>
</dbReference>
<name>A0A316EK38_9BACT</name>
<feature type="transmembrane region" description="Helical" evidence="1">
    <location>
        <begin position="126"/>
        <end position="144"/>
    </location>
</feature>
<comment type="caution">
    <text evidence="3">The sequence shown here is derived from an EMBL/GenBank/DDBJ whole genome shotgun (WGS) entry which is preliminary data.</text>
</comment>
<feature type="domain" description="EamA" evidence="2">
    <location>
        <begin position="150"/>
        <end position="289"/>
    </location>
</feature>
<dbReference type="PANTHER" id="PTHR22911">
    <property type="entry name" value="ACYL-MALONYL CONDENSING ENZYME-RELATED"/>
    <property type="match status" value="1"/>
</dbReference>
<dbReference type="AlphaFoldDB" id="A0A316EK38"/>
<evidence type="ECO:0000256" key="1">
    <source>
        <dbReference type="SAM" id="Phobius"/>
    </source>
</evidence>
<accession>A0A316EK38</accession>
<gene>
    <name evidence="3" type="ORF">LV89_03137</name>
</gene>
<dbReference type="Pfam" id="PF00892">
    <property type="entry name" value="EamA"/>
    <property type="match status" value="2"/>
</dbReference>
<feature type="transmembrane region" description="Helical" evidence="1">
    <location>
        <begin position="39"/>
        <end position="58"/>
    </location>
</feature>
<proteinExistence type="predicted"/>
<feature type="transmembrane region" description="Helical" evidence="1">
    <location>
        <begin position="150"/>
        <end position="168"/>
    </location>
</feature>
<feature type="domain" description="EamA" evidence="2">
    <location>
        <begin position="15"/>
        <end position="142"/>
    </location>
</feature>
<reference evidence="3 4" key="1">
    <citation type="submission" date="2018-05" db="EMBL/GenBank/DDBJ databases">
        <title>Genomic Encyclopedia of Archaeal and Bacterial Type Strains, Phase II (KMG-II): from individual species to whole genera.</title>
        <authorList>
            <person name="Goeker M."/>
        </authorList>
    </citation>
    <scope>NUCLEOTIDE SEQUENCE [LARGE SCALE GENOMIC DNA]</scope>
    <source>
        <strain evidence="3 4">DSM 22214</strain>
    </source>
</reference>
<dbReference type="InterPro" id="IPR000620">
    <property type="entry name" value="EamA_dom"/>
</dbReference>
<feature type="transmembrane region" description="Helical" evidence="1">
    <location>
        <begin position="70"/>
        <end position="88"/>
    </location>
</feature>
<evidence type="ECO:0000259" key="2">
    <source>
        <dbReference type="Pfam" id="PF00892"/>
    </source>
</evidence>
<dbReference type="EMBL" id="QGGO01000017">
    <property type="protein sequence ID" value="PWK23320.1"/>
    <property type="molecule type" value="Genomic_DNA"/>
</dbReference>
<organism evidence="3 4">
    <name type="scientific">Arcicella aurantiaca</name>
    <dbReference type="NCBI Taxonomy" id="591202"/>
    <lineage>
        <taxon>Bacteria</taxon>
        <taxon>Pseudomonadati</taxon>
        <taxon>Bacteroidota</taxon>
        <taxon>Cytophagia</taxon>
        <taxon>Cytophagales</taxon>
        <taxon>Flectobacillaceae</taxon>
        <taxon>Arcicella</taxon>
    </lineage>
</organism>
<feature type="transmembrane region" description="Helical" evidence="1">
    <location>
        <begin position="244"/>
        <end position="266"/>
    </location>
</feature>
<dbReference type="Proteomes" id="UP000245489">
    <property type="component" value="Unassembled WGS sequence"/>
</dbReference>
<dbReference type="OrthoDB" id="9150437at2"/>
<keyword evidence="1" id="KW-0472">Membrane</keyword>
<evidence type="ECO:0000313" key="3">
    <source>
        <dbReference type="EMBL" id="PWK23320.1"/>
    </source>
</evidence>